<evidence type="ECO:0000313" key="1">
    <source>
        <dbReference type="EMBL" id="KAJ8673407.1"/>
    </source>
</evidence>
<evidence type="ECO:0000313" key="2">
    <source>
        <dbReference type="Proteomes" id="UP001239111"/>
    </source>
</evidence>
<comment type="caution">
    <text evidence="1">The sequence shown here is derived from an EMBL/GenBank/DDBJ whole genome shotgun (WGS) entry which is preliminary data.</text>
</comment>
<gene>
    <name evidence="1" type="ORF">QAD02_004669</name>
</gene>
<sequence length="401" mass="44769">ELLVIVEYCCFGNVRSYLLRHRDTFKSEVSSGLGIQSSCVHDIESQHAKCSKPTDSGGSGPNQDGVGESVTNDSGLELHCTNPSHQNSTICSSGGTDSNCCNFQPQTNAKTKYESVCIQDLLSWAFQVARGMEFLSQKKILHGDLAARNILLAKNKIVKICDFGLAKTMYKYDNYQKKSGGPVPLRWMAIESIKHGILSTQSDVWSFGIVLWEFFTIGEIPYQGMPIHRLLQLLDRGYRLEQPEHATEDVYEIMLWCWKSDPKLRPSFTQLVERFGKLLGENVETYYIELNQANVGSDIEDVNGEEDCPQSRLPSDLVISHPFGESIQTGPTNTIPLEAFTQKIGCTEPRSTESNPANELFNAEDMSVSKELLLSTEAESKHEEFVTGPKCDLFNEANSQD</sequence>
<name>A0ACC2NT53_9HYME</name>
<accession>A0ACC2NT53</accession>
<organism evidence="1 2">
    <name type="scientific">Eretmocerus hayati</name>
    <dbReference type="NCBI Taxonomy" id="131215"/>
    <lineage>
        <taxon>Eukaryota</taxon>
        <taxon>Metazoa</taxon>
        <taxon>Ecdysozoa</taxon>
        <taxon>Arthropoda</taxon>
        <taxon>Hexapoda</taxon>
        <taxon>Insecta</taxon>
        <taxon>Pterygota</taxon>
        <taxon>Neoptera</taxon>
        <taxon>Endopterygota</taxon>
        <taxon>Hymenoptera</taxon>
        <taxon>Apocrita</taxon>
        <taxon>Proctotrupomorpha</taxon>
        <taxon>Chalcidoidea</taxon>
        <taxon>Aphelinidae</taxon>
        <taxon>Aphelininae</taxon>
        <taxon>Eretmocerus</taxon>
    </lineage>
</organism>
<protein>
    <submittedName>
        <fullName evidence="1">Uncharacterized protein</fullName>
    </submittedName>
</protein>
<dbReference type="Proteomes" id="UP001239111">
    <property type="component" value="Chromosome 3"/>
</dbReference>
<reference evidence="1" key="1">
    <citation type="submission" date="2023-04" db="EMBL/GenBank/DDBJ databases">
        <title>A chromosome-level genome assembly of the parasitoid wasp Eretmocerus hayati.</title>
        <authorList>
            <person name="Zhong Y."/>
            <person name="Liu S."/>
            <person name="Liu Y."/>
        </authorList>
    </citation>
    <scope>NUCLEOTIDE SEQUENCE</scope>
    <source>
        <strain evidence="1">ZJU_SS_LIU_2023</strain>
    </source>
</reference>
<feature type="non-terminal residue" evidence="1">
    <location>
        <position position="1"/>
    </location>
</feature>
<keyword evidence="2" id="KW-1185">Reference proteome</keyword>
<proteinExistence type="predicted"/>
<dbReference type="EMBL" id="CM056743">
    <property type="protein sequence ID" value="KAJ8673407.1"/>
    <property type="molecule type" value="Genomic_DNA"/>
</dbReference>